<reference evidence="1" key="2">
    <citation type="journal article" date="2015" name="Fish Shellfish Immunol.">
        <title>Early steps in the European eel (Anguilla anguilla)-Vibrio vulnificus interaction in the gills: Role of the RtxA13 toxin.</title>
        <authorList>
            <person name="Callol A."/>
            <person name="Pajuelo D."/>
            <person name="Ebbesson L."/>
            <person name="Teles M."/>
            <person name="MacKenzie S."/>
            <person name="Amaro C."/>
        </authorList>
    </citation>
    <scope>NUCLEOTIDE SEQUENCE</scope>
</reference>
<sequence length="16" mass="1971">MLRMSAELQWGRCYIN</sequence>
<name>A0A0E9RLT5_ANGAN</name>
<proteinExistence type="predicted"/>
<reference evidence="1" key="1">
    <citation type="submission" date="2014-11" db="EMBL/GenBank/DDBJ databases">
        <authorList>
            <person name="Amaro Gonzalez C."/>
        </authorList>
    </citation>
    <scope>NUCLEOTIDE SEQUENCE</scope>
</reference>
<dbReference type="EMBL" id="GBXM01078518">
    <property type="protein sequence ID" value="JAH30059.1"/>
    <property type="molecule type" value="Transcribed_RNA"/>
</dbReference>
<accession>A0A0E9RLT5</accession>
<organism evidence="1">
    <name type="scientific">Anguilla anguilla</name>
    <name type="common">European freshwater eel</name>
    <name type="synonym">Muraena anguilla</name>
    <dbReference type="NCBI Taxonomy" id="7936"/>
    <lineage>
        <taxon>Eukaryota</taxon>
        <taxon>Metazoa</taxon>
        <taxon>Chordata</taxon>
        <taxon>Craniata</taxon>
        <taxon>Vertebrata</taxon>
        <taxon>Euteleostomi</taxon>
        <taxon>Actinopterygii</taxon>
        <taxon>Neopterygii</taxon>
        <taxon>Teleostei</taxon>
        <taxon>Anguilliformes</taxon>
        <taxon>Anguillidae</taxon>
        <taxon>Anguilla</taxon>
    </lineage>
</organism>
<evidence type="ECO:0000313" key="1">
    <source>
        <dbReference type="EMBL" id="JAH30059.1"/>
    </source>
</evidence>
<dbReference type="AlphaFoldDB" id="A0A0E9RLT5"/>
<protein>
    <submittedName>
        <fullName evidence="1">Uncharacterized protein</fullName>
    </submittedName>
</protein>